<comment type="caution">
    <text evidence="1">The sequence shown here is derived from an EMBL/GenBank/DDBJ whole genome shotgun (WGS) entry which is preliminary data.</text>
</comment>
<dbReference type="Proteomes" id="UP000499080">
    <property type="component" value="Unassembled WGS sequence"/>
</dbReference>
<dbReference type="AlphaFoldDB" id="A0A4Y2C478"/>
<reference evidence="1 2" key="1">
    <citation type="journal article" date="2019" name="Sci. Rep.">
        <title>Orb-weaving spider Araneus ventricosus genome elucidates the spidroin gene catalogue.</title>
        <authorList>
            <person name="Kono N."/>
            <person name="Nakamura H."/>
            <person name="Ohtoshi R."/>
            <person name="Moran D.A.P."/>
            <person name="Shinohara A."/>
            <person name="Yoshida Y."/>
            <person name="Fujiwara M."/>
            <person name="Mori M."/>
            <person name="Tomita M."/>
            <person name="Arakawa K."/>
        </authorList>
    </citation>
    <scope>NUCLEOTIDE SEQUENCE [LARGE SCALE GENOMIC DNA]</scope>
</reference>
<evidence type="ECO:0000313" key="1">
    <source>
        <dbReference type="EMBL" id="GBL99158.1"/>
    </source>
</evidence>
<accession>A0A4Y2C478</accession>
<name>A0A4Y2C478_ARAVE</name>
<sequence>MHLCIERYTINLDRTMSIATAAESFPLQGARNQCYKAFEFSLKLITWRALMSKRQRYFCLVDMTQSFSRHLLLAYKLYPSLEVLFSQRLVCIGNGKGMGSSRYFRIYEKDR</sequence>
<evidence type="ECO:0000313" key="2">
    <source>
        <dbReference type="Proteomes" id="UP000499080"/>
    </source>
</evidence>
<keyword evidence="2" id="KW-1185">Reference proteome</keyword>
<organism evidence="1 2">
    <name type="scientific">Araneus ventricosus</name>
    <name type="common">Orbweaver spider</name>
    <name type="synonym">Epeira ventricosa</name>
    <dbReference type="NCBI Taxonomy" id="182803"/>
    <lineage>
        <taxon>Eukaryota</taxon>
        <taxon>Metazoa</taxon>
        <taxon>Ecdysozoa</taxon>
        <taxon>Arthropoda</taxon>
        <taxon>Chelicerata</taxon>
        <taxon>Arachnida</taxon>
        <taxon>Araneae</taxon>
        <taxon>Araneomorphae</taxon>
        <taxon>Entelegynae</taxon>
        <taxon>Araneoidea</taxon>
        <taxon>Araneidae</taxon>
        <taxon>Araneus</taxon>
    </lineage>
</organism>
<protein>
    <submittedName>
        <fullName evidence="1">Uncharacterized protein</fullName>
    </submittedName>
</protein>
<gene>
    <name evidence="1" type="ORF">AVEN_64146_1</name>
</gene>
<proteinExistence type="predicted"/>
<dbReference type="EMBL" id="BGPR01000145">
    <property type="protein sequence ID" value="GBL99158.1"/>
    <property type="molecule type" value="Genomic_DNA"/>
</dbReference>